<dbReference type="Pfam" id="PF00528">
    <property type="entry name" value="BPD_transp_1"/>
    <property type="match status" value="1"/>
</dbReference>
<keyword evidence="4 7" id="KW-0812">Transmembrane</keyword>
<dbReference type="Gene3D" id="1.10.3720.10">
    <property type="entry name" value="MetI-like"/>
    <property type="match status" value="1"/>
</dbReference>
<reference evidence="10" key="1">
    <citation type="submission" date="2016-10" db="EMBL/GenBank/DDBJ databases">
        <authorList>
            <person name="Varghese N."/>
            <person name="Submissions S."/>
        </authorList>
    </citation>
    <scope>NUCLEOTIDE SEQUENCE [LARGE SCALE GENOMIC DNA]</scope>
    <source>
        <strain evidence="10">NLAE-zl-G277</strain>
    </source>
</reference>
<evidence type="ECO:0000256" key="4">
    <source>
        <dbReference type="ARBA" id="ARBA00022692"/>
    </source>
</evidence>
<evidence type="ECO:0000256" key="1">
    <source>
        <dbReference type="ARBA" id="ARBA00004651"/>
    </source>
</evidence>
<dbReference type="InterPro" id="IPR035906">
    <property type="entry name" value="MetI-like_sf"/>
</dbReference>
<feature type="transmembrane region" description="Helical" evidence="7">
    <location>
        <begin position="173"/>
        <end position="194"/>
    </location>
</feature>
<name>A0A1I0K511_9FIRM</name>
<feature type="transmembrane region" description="Helical" evidence="7">
    <location>
        <begin position="123"/>
        <end position="145"/>
    </location>
</feature>
<dbReference type="PROSITE" id="PS50928">
    <property type="entry name" value="ABC_TM1"/>
    <property type="match status" value="1"/>
</dbReference>
<dbReference type="PANTHER" id="PTHR30193">
    <property type="entry name" value="ABC TRANSPORTER PERMEASE PROTEIN"/>
    <property type="match status" value="1"/>
</dbReference>
<sequence>MKVKKDQTPKASRGYKWKRYSLNYLGLLPFFLLFAVFILYPFFQGVFMSFTDWSVSSRGNVNFVGLTNYKFVLSGKGTTSVRFLKSVRNLAIYVPMTLAVGLTLSLSLALITRALSKKLFGVFRGIYFVPYVLPLFLCAGIWQWFMTTGTGLVSSALANIGIGRGVTWDSTDIYAIVYVLFVDVWNSVGFNYVVISAGMADISPDIYEAAEIDGASTFQKMKSITIPLLEPILFFVITYGFISALQVYDIPWIISSSSNVNNAGGPGQVMSFPVIEMVRNIYLGGKSGLGRACTEGVILMTAILAVTIVQFKARRKKV</sequence>
<organism evidence="9 10">
    <name type="scientific">Enterocloster lavalensis</name>
    <dbReference type="NCBI Taxonomy" id="460384"/>
    <lineage>
        <taxon>Bacteria</taxon>
        <taxon>Bacillati</taxon>
        <taxon>Bacillota</taxon>
        <taxon>Clostridia</taxon>
        <taxon>Lachnospirales</taxon>
        <taxon>Lachnospiraceae</taxon>
        <taxon>Enterocloster</taxon>
    </lineage>
</organism>
<accession>A0A1I0K511</accession>
<feature type="transmembrane region" description="Helical" evidence="7">
    <location>
        <begin position="90"/>
        <end position="111"/>
    </location>
</feature>
<keyword evidence="2 7" id="KW-0813">Transport</keyword>
<protein>
    <submittedName>
        <fullName evidence="9">Carbohydrate ABC transporter membrane protein 1, CUT1 family</fullName>
    </submittedName>
</protein>
<dbReference type="InterPro" id="IPR000515">
    <property type="entry name" value="MetI-like"/>
</dbReference>
<dbReference type="EMBL" id="FOIM01000047">
    <property type="protein sequence ID" value="SEU18583.1"/>
    <property type="molecule type" value="Genomic_DNA"/>
</dbReference>
<evidence type="ECO:0000259" key="8">
    <source>
        <dbReference type="PROSITE" id="PS50928"/>
    </source>
</evidence>
<evidence type="ECO:0000256" key="3">
    <source>
        <dbReference type="ARBA" id="ARBA00022475"/>
    </source>
</evidence>
<evidence type="ECO:0000313" key="10">
    <source>
        <dbReference type="Proteomes" id="UP000198508"/>
    </source>
</evidence>
<dbReference type="InterPro" id="IPR051393">
    <property type="entry name" value="ABC_transporter_permease"/>
</dbReference>
<gene>
    <name evidence="9" type="ORF">SAMN05216313_14712</name>
</gene>
<dbReference type="SUPFAM" id="SSF161098">
    <property type="entry name" value="MetI-like"/>
    <property type="match status" value="1"/>
</dbReference>
<proteinExistence type="inferred from homology"/>
<evidence type="ECO:0000256" key="5">
    <source>
        <dbReference type="ARBA" id="ARBA00022989"/>
    </source>
</evidence>
<dbReference type="GO" id="GO:0005886">
    <property type="term" value="C:plasma membrane"/>
    <property type="evidence" value="ECO:0007669"/>
    <property type="project" value="UniProtKB-SubCell"/>
</dbReference>
<keyword evidence="3" id="KW-1003">Cell membrane</keyword>
<keyword evidence="6 7" id="KW-0472">Membrane</keyword>
<feature type="transmembrane region" description="Helical" evidence="7">
    <location>
        <begin position="228"/>
        <end position="248"/>
    </location>
</feature>
<evidence type="ECO:0000256" key="6">
    <source>
        <dbReference type="ARBA" id="ARBA00023136"/>
    </source>
</evidence>
<comment type="subcellular location">
    <subcellularLocation>
        <location evidence="1 7">Cell membrane</location>
        <topology evidence="1 7">Multi-pass membrane protein</topology>
    </subcellularLocation>
</comment>
<dbReference type="PANTHER" id="PTHR30193:SF37">
    <property type="entry name" value="INNER MEMBRANE ABC TRANSPORTER PERMEASE PROTEIN YCJO"/>
    <property type="match status" value="1"/>
</dbReference>
<dbReference type="GO" id="GO:0055085">
    <property type="term" value="P:transmembrane transport"/>
    <property type="evidence" value="ECO:0007669"/>
    <property type="project" value="InterPro"/>
</dbReference>
<keyword evidence="10" id="KW-1185">Reference proteome</keyword>
<feature type="transmembrane region" description="Helical" evidence="7">
    <location>
        <begin position="289"/>
        <end position="309"/>
    </location>
</feature>
<dbReference type="AlphaFoldDB" id="A0A1I0K511"/>
<comment type="similarity">
    <text evidence="7">Belongs to the binding-protein-dependent transport system permease family.</text>
</comment>
<keyword evidence="5 7" id="KW-1133">Transmembrane helix</keyword>
<feature type="domain" description="ABC transmembrane type-1" evidence="8">
    <location>
        <begin position="83"/>
        <end position="310"/>
    </location>
</feature>
<dbReference type="CDD" id="cd06261">
    <property type="entry name" value="TM_PBP2"/>
    <property type="match status" value="1"/>
</dbReference>
<evidence type="ECO:0000256" key="7">
    <source>
        <dbReference type="RuleBase" id="RU363032"/>
    </source>
</evidence>
<dbReference type="STRING" id="460384.SAMN05216313_14712"/>
<dbReference type="Proteomes" id="UP000198508">
    <property type="component" value="Unassembled WGS sequence"/>
</dbReference>
<evidence type="ECO:0000256" key="2">
    <source>
        <dbReference type="ARBA" id="ARBA00022448"/>
    </source>
</evidence>
<dbReference type="RefSeq" id="WP_007705498.1">
    <property type="nucleotide sequence ID" value="NZ_CABJCG010000005.1"/>
</dbReference>
<dbReference type="GeneID" id="93280273"/>
<feature type="transmembrane region" description="Helical" evidence="7">
    <location>
        <begin position="21"/>
        <end position="43"/>
    </location>
</feature>
<evidence type="ECO:0000313" key="9">
    <source>
        <dbReference type="EMBL" id="SEU18583.1"/>
    </source>
</evidence>